<dbReference type="AlphaFoldDB" id="A0ABD0N8N0"/>
<gene>
    <name evidence="2" type="ORF">M9458_048567</name>
</gene>
<reference evidence="2 3" key="1">
    <citation type="submission" date="2024-05" db="EMBL/GenBank/DDBJ databases">
        <title>Genome sequencing and assembly of Indian major carp, Cirrhinus mrigala (Hamilton, 1822).</title>
        <authorList>
            <person name="Mohindra V."/>
            <person name="Chowdhury L.M."/>
            <person name="Lal K."/>
            <person name="Jena J.K."/>
        </authorList>
    </citation>
    <scope>NUCLEOTIDE SEQUENCE [LARGE SCALE GENOMIC DNA]</scope>
    <source>
        <strain evidence="2">CM1030</strain>
        <tissue evidence="2">Blood</tissue>
    </source>
</reference>
<evidence type="ECO:0000256" key="1">
    <source>
        <dbReference type="SAM" id="MobiDB-lite"/>
    </source>
</evidence>
<feature type="compositionally biased region" description="Polar residues" evidence="1">
    <location>
        <begin position="1"/>
        <end position="11"/>
    </location>
</feature>
<keyword evidence="3" id="KW-1185">Reference proteome</keyword>
<sequence length="71" mass="7725">LQVSLSQENLASSTPNPEPSPPSPAARSSSPNPLLPESLSSPRLISHRRIQQWIAAEPELQLATTPATWTW</sequence>
<feature type="non-terminal residue" evidence="2">
    <location>
        <position position="71"/>
    </location>
</feature>
<organism evidence="2 3">
    <name type="scientific">Cirrhinus mrigala</name>
    <name type="common">Mrigala</name>
    <dbReference type="NCBI Taxonomy" id="683832"/>
    <lineage>
        <taxon>Eukaryota</taxon>
        <taxon>Metazoa</taxon>
        <taxon>Chordata</taxon>
        <taxon>Craniata</taxon>
        <taxon>Vertebrata</taxon>
        <taxon>Euteleostomi</taxon>
        <taxon>Actinopterygii</taxon>
        <taxon>Neopterygii</taxon>
        <taxon>Teleostei</taxon>
        <taxon>Ostariophysi</taxon>
        <taxon>Cypriniformes</taxon>
        <taxon>Cyprinidae</taxon>
        <taxon>Labeoninae</taxon>
        <taxon>Labeonini</taxon>
        <taxon>Cirrhinus</taxon>
    </lineage>
</organism>
<dbReference type="Proteomes" id="UP001529510">
    <property type="component" value="Unassembled WGS sequence"/>
</dbReference>
<name>A0ABD0N8N0_CIRMR</name>
<evidence type="ECO:0000313" key="3">
    <source>
        <dbReference type="Proteomes" id="UP001529510"/>
    </source>
</evidence>
<accession>A0ABD0N8N0</accession>
<dbReference type="EMBL" id="JAMKFB020000024">
    <property type="protein sequence ID" value="KAL0157321.1"/>
    <property type="molecule type" value="Genomic_DNA"/>
</dbReference>
<feature type="non-terminal residue" evidence="2">
    <location>
        <position position="1"/>
    </location>
</feature>
<feature type="compositionally biased region" description="Low complexity" evidence="1">
    <location>
        <begin position="25"/>
        <end position="41"/>
    </location>
</feature>
<protein>
    <submittedName>
        <fullName evidence="2">Uncharacterized protein</fullName>
    </submittedName>
</protein>
<evidence type="ECO:0000313" key="2">
    <source>
        <dbReference type="EMBL" id="KAL0157321.1"/>
    </source>
</evidence>
<proteinExistence type="predicted"/>
<comment type="caution">
    <text evidence="2">The sequence shown here is derived from an EMBL/GenBank/DDBJ whole genome shotgun (WGS) entry which is preliminary data.</text>
</comment>
<feature type="region of interest" description="Disordered" evidence="1">
    <location>
        <begin position="1"/>
        <end position="41"/>
    </location>
</feature>